<dbReference type="InterPro" id="IPR050127">
    <property type="entry name" value="Serine_Proteases_S1"/>
</dbReference>
<dbReference type="Pfam" id="PF06439">
    <property type="entry name" value="3keto-disac_hyd"/>
    <property type="match status" value="1"/>
</dbReference>
<dbReference type="InterPro" id="IPR001254">
    <property type="entry name" value="Trypsin_dom"/>
</dbReference>
<keyword evidence="5" id="KW-0378">Hydrolase</keyword>
<gene>
    <name evidence="7" type="ORF">C8E87_5754</name>
</gene>
<dbReference type="Proteomes" id="UP000294901">
    <property type="component" value="Unassembled WGS sequence"/>
</dbReference>
<dbReference type="GO" id="GO:0004252">
    <property type="term" value="F:serine-type endopeptidase activity"/>
    <property type="evidence" value="ECO:0007669"/>
    <property type="project" value="InterPro"/>
</dbReference>
<dbReference type="InterPro" id="IPR013517">
    <property type="entry name" value="FG-GAP"/>
</dbReference>
<sequence length="875" mass="90785">MVGAATAEAADGQPVLADDLPYPGAAQILAEQNVRLIAGDGHIRLVSCATPVSGDIGLVKVYTTDEAIGADGIGRVCFRVSGPTGLLTLQVPGVYEIRGDGLRTGAGHEISADLRTDDGEAVSVEVDPDGSTQVGLGADPHGSPTTLLRLVVADNGPAGALSSHPFVARVLAGDRGCAGVLIAPRWVATAKGCYGDGAVTAGAPPQETHVVVGRADLRNGGGHTSEVVEVVPRADRDLVLARLAEPATGITPIGLADTAPGPAATVQAAGYGRGADGWPGDQLWLGTFTVTGTSAGTVELARAAGTTTSTCSGDAGGPAFVEVDGEYRLAGVHSRSWQTGCAGVTESRDVAVTTRTDDIAGWIRTQTLDACRAPVEEGFTALREDGSASASPWSVVGAGKVTEAQCELSLTGGAALAQYTARRMPAAYTLRLDFNPAAADADAGVVVGLPRVTDAAGTRGVPVRTTTGGTAGASAGVWNALEITVAQRRVTVRINSTLVDDFTVSDPSLLLASGFLGLRADAAHPKVRFRNLRVRADQPGVDAGTVPVLYNYNNALTRMFLFQGVGGPQAAAPRLAWDSGTGNWEAARTRPISGDFDGNGTTDVAAFYNYGSGLSRLFLFRGVTGTGVAPVQVWSSAAGGWDSNRMKAVPGDFDGDGKTEIAAYYNYDNSLTRLWLFDNIDTGTTARQVWDSGVGAWDWNRMKAVPGDFDGDGKTEIAAYYASDGALTRLFLFRDVAGSTVPVTQVWDSGAGAWEGSRLTPLPGDFDGDGRTDIAAFYDYGNAHTRLFRFTDVATAASVAQAWEGGPNNWNAAKAKAVTGDFDGNGKSDLAAFYDYGNSQIKLWRFTAVDATAQPAQAWDSGPGAWEWPRVLTAG</sequence>
<dbReference type="EMBL" id="SNWR01000001">
    <property type="protein sequence ID" value="TDO41992.1"/>
    <property type="molecule type" value="Genomic_DNA"/>
</dbReference>
<dbReference type="PRINTS" id="PR00722">
    <property type="entry name" value="CHYMOTRYPSIN"/>
</dbReference>
<dbReference type="GO" id="GO:0005615">
    <property type="term" value="C:extracellular space"/>
    <property type="evidence" value="ECO:0007669"/>
    <property type="project" value="TreeGrafter"/>
</dbReference>
<dbReference type="Gene3D" id="2.40.128.340">
    <property type="match status" value="3"/>
</dbReference>
<dbReference type="InterPro" id="IPR001314">
    <property type="entry name" value="Peptidase_S1A"/>
</dbReference>
<evidence type="ECO:0000256" key="2">
    <source>
        <dbReference type="ARBA" id="ARBA00022525"/>
    </source>
</evidence>
<comment type="caution">
    <text evidence="7">The sequence shown here is derived from an EMBL/GenBank/DDBJ whole genome shotgun (WGS) entry which is preliminary data.</text>
</comment>
<dbReference type="SUPFAM" id="SSF50494">
    <property type="entry name" value="Trypsin-like serine proteases"/>
    <property type="match status" value="1"/>
</dbReference>
<dbReference type="SMART" id="SM00020">
    <property type="entry name" value="Tryp_SPc"/>
    <property type="match status" value="1"/>
</dbReference>
<evidence type="ECO:0000256" key="5">
    <source>
        <dbReference type="ARBA" id="ARBA00022801"/>
    </source>
</evidence>
<dbReference type="AlphaFoldDB" id="A0A4R6K146"/>
<accession>A0A4R6K146</accession>
<dbReference type="PANTHER" id="PTHR24264:SF65">
    <property type="entry name" value="SRCR DOMAIN-CONTAINING PROTEIN"/>
    <property type="match status" value="1"/>
</dbReference>
<dbReference type="PANTHER" id="PTHR24264">
    <property type="entry name" value="TRYPSIN-RELATED"/>
    <property type="match status" value="1"/>
</dbReference>
<dbReference type="Gene3D" id="2.40.10.10">
    <property type="entry name" value="Trypsin-like serine proteases"/>
    <property type="match status" value="1"/>
</dbReference>
<dbReference type="Pfam" id="PF00089">
    <property type="entry name" value="Trypsin"/>
    <property type="match status" value="1"/>
</dbReference>
<keyword evidence="8" id="KW-1185">Reference proteome</keyword>
<dbReference type="PROSITE" id="PS50240">
    <property type="entry name" value="TRYPSIN_DOM"/>
    <property type="match status" value="1"/>
</dbReference>
<dbReference type="InterPro" id="IPR009003">
    <property type="entry name" value="Peptidase_S1_PA"/>
</dbReference>
<keyword evidence="4" id="KW-0732">Signal</keyword>
<comment type="subcellular location">
    <subcellularLocation>
        <location evidence="1">Secreted</location>
    </subcellularLocation>
</comment>
<evidence type="ECO:0000256" key="3">
    <source>
        <dbReference type="ARBA" id="ARBA00022670"/>
    </source>
</evidence>
<reference evidence="7 8" key="1">
    <citation type="submission" date="2019-03" db="EMBL/GenBank/DDBJ databases">
        <title>Sequencing the genomes of 1000 actinobacteria strains.</title>
        <authorList>
            <person name="Klenk H.-P."/>
        </authorList>
    </citation>
    <scope>NUCLEOTIDE SEQUENCE [LARGE SCALE GENOMIC DNA]</scope>
    <source>
        <strain evidence="7 8">DSM 43805</strain>
    </source>
</reference>
<name>A0A4R6K146_9ACTN</name>
<dbReference type="Pfam" id="PF13517">
    <property type="entry name" value="FG-GAP_3"/>
    <property type="match status" value="1"/>
</dbReference>
<evidence type="ECO:0000259" key="6">
    <source>
        <dbReference type="PROSITE" id="PS50240"/>
    </source>
</evidence>
<keyword evidence="3" id="KW-0645">Protease</keyword>
<evidence type="ECO:0000313" key="8">
    <source>
        <dbReference type="Proteomes" id="UP000294901"/>
    </source>
</evidence>
<evidence type="ECO:0000313" key="7">
    <source>
        <dbReference type="EMBL" id="TDO41992.1"/>
    </source>
</evidence>
<evidence type="ECO:0000256" key="4">
    <source>
        <dbReference type="ARBA" id="ARBA00022729"/>
    </source>
</evidence>
<dbReference type="SUPFAM" id="SSF69318">
    <property type="entry name" value="Integrin alpha N-terminal domain"/>
    <property type="match status" value="1"/>
</dbReference>
<feature type="domain" description="Peptidase S1" evidence="6">
    <location>
        <begin position="151"/>
        <end position="368"/>
    </location>
</feature>
<dbReference type="InterPro" id="IPR043504">
    <property type="entry name" value="Peptidase_S1_PA_chymotrypsin"/>
</dbReference>
<proteinExistence type="predicted"/>
<dbReference type="InterPro" id="IPR010496">
    <property type="entry name" value="AL/BT2_dom"/>
</dbReference>
<dbReference type="GO" id="GO:0006508">
    <property type="term" value="P:proteolysis"/>
    <property type="evidence" value="ECO:0007669"/>
    <property type="project" value="UniProtKB-KW"/>
</dbReference>
<organism evidence="7 8">
    <name type="scientific">Paractinoplanes brasiliensis</name>
    <dbReference type="NCBI Taxonomy" id="52695"/>
    <lineage>
        <taxon>Bacteria</taxon>
        <taxon>Bacillati</taxon>
        <taxon>Actinomycetota</taxon>
        <taxon>Actinomycetes</taxon>
        <taxon>Micromonosporales</taxon>
        <taxon>Micromonosporaceae</taxon>
        <taxon>Paractinoplanes</taxon>
    </lineage>
</organism>
<dbReference type="InterPro" id="IPR028994">
    <property type="entry name" value="Integrin_alpha_N"/>
</dbReference>
<dbReference type="Gene3D" id="2.60.120.560">
    <property type="entry name" value="Exo-inulinase, domain 1"/>
    <property type="match status" value="1"/>
</dbReference>
<evidence type="ECO:0000256" key="1">
    <source>
        <dbReference type="ARBA" id="ARBA00004613"/>
    </source>
</evidence>
<protein>
    <submittedName>
        <fullName evidence="7">Uncharacterized protein DUF1080</fullName>
    </submittedName>
</protein>
<keyword evidence="2" id="KW-0964">Secreted</keyword>